<dbReference type="InterPro" id="IPR002347">
    <property type="entry name" value="SDR_fam"/>
</dbReference>
<sequence length="174" mass="19332">MRARKCGTVVFVGSRTSWLQKYPTAVYAASKAALHSVAQGLSIELAPFSIQVLLVEPGAFLTKGILSPLYPSSNHPANRITDYDSMRTQIQNNYASMIPGTFKGDPQKAMTLLTDVVRGEGKVKGKEWPLYLPMGLKAEEAMREKWGKVERVLEEWGEVIRDLDFDEGVDSLKV</sequence>
<dbReference type="EMBL" id="KL197721">
    <property type="protein sequence ID" value="KDQ56793.1"/>
    <property type="molecule type" value="Genomic_DNA"/>
</dbReference>
<evidence type="ECO:0000313" key="4">
    <source>
        <dbReference type="EMBL" id="KDQ56793.1"/>
    </source>
</evidence>
<evidence type="ECO:0000256" key="2">
    <source>
        <dbReference type="ARBA" id="ARBA00022857"/>
    </source>
</evidence>
<protein>
    <recommendedName>
        <fullName evidence="6">NAD(P)-binding protein</fullName>
    </recommendedName>
</protein>
<dbReference type="InterPro" id="IPR020904">
    <property type="entry name" value="Sc_DH/Rdtase_CS"/>
</dbReference>
<reference evidence="5" key="1">
    <citation type="journal article" date="2014" name="Proc. Natl. Acad. Sci. U.S.A.">
        <title>Extensive sampling of basidiomycete genomes demonstrates inadequacy of the white-rot/brown-rot paradigm for wood decay fungi.</title>
        <authorList>
            <person name="Riley R."/>
            <person name="Salamov A.A."/>
            <person name="Brown D.W."/>
            <person name="Nagy L.G."/>
            <person name="Floudas D."/>
            <person name="Held B.W."/>
            <person name="Levasseur A."/>
            <person name="Lombard V."/>
            <person name="Morin E."/>
            <person name="Otillar R."/>
            <person name="Lindquist E.A."/>
            <person name="Sun H."/>
            <person name="LaButti K.M."/>
            <person name="Schmutz J."/>
            <person name="Jabbour D."/>
            <person name="Luo H."/>
            <person name="Baker S.E."/>
            <person name="Pisabarro A.G."/>
            <person name="Walton J.D."/>
            <person name="Blanchette R.A."/>
            <person name="Henrissat B."/>
            <person name="Martin F."/>
            <person name="Cullen D."/>
            <person name="Hibbett D.S."/>
            <person name="Grigoriev I.V."/>
        </authorList>
    </citation>
    <scope>NUCLEOTIDE SEQUENCE [LARGE SCALE GENOMIC DNA]</scope>
    <source>
        <strain evidence="5">MUCL 33604</strain>
    </source>
</reference>
<dbReference type="InterPro" id="IPR051911">
    <property type="entry name" value="SDR_oxidoreductase"/>
</dbReference>
<name>A0A067PPR1_9AGAM</name>
<dbReference type="SUPFAM" id="SSF51735">
    <property type="entry name" value="NAD(P)-binding Rossmann-fold domains"/>
    <property type="match status" value="1"/>
</dbReference>
<evidence type="ECO:0000313" key="5">
    <source>
        <dbReference type="Proteomes" id="UP000027265"/>
    </source>
</evidence>
<dbReference type="Gene3D" id="3.40.50.720">
    <property type="entry name" value="NAD(P)-binding Rossmann-like Domain"/>
    <property type="match status" value="1"/>
</dbReference>
<dbReference type="PANTHER" id="PTHR43976">
    <property type="entry name" value="SHORT CHAIN DEHYDROGENASE"/>
    <property type="match status" value="1"/>
</dbReference>
<dbReference type="PROSITE" id="PS00061">
    <property type="entry name" value="ADH_SHORT"/>
    <property type="match status" value="1"/>
</dbReference>
<proteinExistence type="inferred from homology"/>
<gene>
    <name evidence="4" type="ORF">JAAARDRAFT_59039</name>
</gene>
<dbReference type="Proteomes" id="UP000027265">
    <property type="component" value="Unassembled WGS sequence"/>
</dbReference>
<accession>A0A067PPR1</accession>
<dbReference type="PRINTS" id="PR00081">
    <property type="entry name" value="GDHRDH"/>
</dbReference>
<evidence type="ECO:0000256" key="1">
    <source>
        <dbReference type="ARBA" id="ARBA00006484"/>
    </source>
</evidence>
<dbReference type="HOGENOM" id="CLU_010194_2_9_1"/>
<organism evidence="4 5">
    <name type="scientific">Jaapia argillacea MUCL 33604</name>
    <dbReference type="NCBI Taxonomy" id="933084"/>
    <lineage>
        <taxon>Eukaryota</taxon>
        <taxon>Fungi</taxon>
        <taxon>Dikarya</taxon>
        <taxon>Basidiomycota</taxon>
        <taxon>Agaricomycotina</taxon>
        <taxon>Agaricomycetes</taxon>
        <taxon>Agaricomycetidae</taxon>
        <taxon>Jaapiales</taxon>
        <taxon>Jaapiaceae</taxon>
        <taxon>Jaapia</taxon>
    </lineage>
</organism>
<dbReference type="InterPro" id="IPR036291">
    <property type="entry name" value="NAD(P)-bd_dom_sf"/>
</dbReference>
<dbReference type="InParanoid" id="A0A067PPR1"/>
<keyword evidence="3" id="KW-0560">Oxidoreductase</keyword>
<evidence type="ECO:0000256" key="3">
    <source>
        <dbReference type="ARBA" id="ARBA00023002"/>
    </source>
</evidence>
<keyword evidence="5" id="KW-1185">Reference proteome</keyword>
<keyword evidence="2" id="KW-0521">NADP</keyword>
<dbReference type="GO" id="GO:0016491">
    <property type="term" value="F:oxidoreductase activity"/>
    <property type="evidence" value="ECO:0007669"/>
    <property type="project" value="UniProtKB-KW"/>
</dbReference>
<comment type="similarity">
    <text evidence="1">Belongs to the short-chain dehydrogenases/reductases (SDR) family.</text>
</comment>
<dbReference type="STRING" id="933084.A0A067PPR1"/>
<dbReference type="AlphaFoldDB" id="A0A067PPR1"/>
<dbReference type="Pfam" id="PF00106">
    <property type="entry name" value="adh_short"/>
    <property type="match status" value="1"/>
</dbReference>
<evidence type="ECO:0008006" key="6">
    <source>
        <dbReference type="Google" id="ProtNLM"/>
    </source>
</evidence>
<dbReference type="PANTHER" id="PTHR43976:SF16">
    <property type="entry name" value="SHORT-CHAIN DEHYDROGENASE_REDUCTASE FAMILY PROTEIN"/>
    <property type="match status" value="1"/>
</dbReference>
<dbReference type="OrthoDB" id="1274115at2759"/>